<proteinExistence type="predicted"/>
<evidence type="ECO:0000313" key="3">
    <source>
        <dbReference type="Proteomes" id="UP000192569"/>
    </source>
</evidence>
<organism evidence="2 3">
    <name type="scientific">Thermanaeromonas toyohensis ToBE</name>
    <dbReference type="NCBI Taxonomy" id="698762"/>
    <lineage>
        <taxon>Bacteria</taxon>
        <taxon>Bacillati</taxon>
        <taxon>Bacillota</taxon>
        <taxon>Clostridia</taxon>
        <taxon>Neomoorellales</taxon>
        <taxon>Neomoorellaceae</taxon>
        <taxon>Thermanaeromonas</taxon>
    </lineage>
</organism>
<sequence length="57" mass="6854">MDKNQLQNEIRRLEEAIADLKKRWPAHSVKVEMVKELEDLEEKLSRLQKKEKGEDCF</sequence>
<keyword evidence="3" id="KW-1185">Reference proteome</keyword>
<dbReference type="OrthoDB" id="1727251at2"/>
<dbReference type="RefSeq" id="WP_084666773.1">
    <property type="nucleotide sequence ID" value="NZ_LT838272.1"/>
</dbReference>
<dbReference type="Proteomes" id="UP000192569">
    <property type="component" value="Chromosome I"/>
</dbReference>
<keyword evidence="1" id="KW-0175">Coiled coil</keyword>
<dbReference type="EMBL" id="LT838272">
    <property type="protein sequence ID" value="SMB99858.1"/>
    <property type="molecule type" value="Genomic_DNA"/>
</dbReference>
<gene>
    <name evidence="2" type="ORF">SAMN00808754_3122</name>
</gene>
<accession>A0A1W1W2M8</accession>
<keyword evidence="2" id="KW-0808">Transferase</keyword>
<keyword evidence="2" id="KW-0418">Kinase</keyword>
<reference evidence="2 3" key="1">
    <citation type="submission" date="2017-04" db="EMBL/GenBank/DDBJ databases">
        <authorList>
            <person name="Afonso C.L."/>
            <person name="Miller P.J."/>
            <person name="Scott M.A."/>
            <person name="Spackman E."/>
            <person name="Goraichik I."/>
            <person name="Dimitrov K.M."/>
            <person name="Suarez D.L."/>
            <person name="Swayne D.E."/>
        </authorList>
    </citation>
    <scope>NUCLEOTIDE SEQUENCE [LARGE SCALE GENOMIC DNA]</scope>
    <source>
        <strain evidence="2 3">ToBE</strain>
    </source>
</reference>
<name>A0A1W1W2M8_9FIRM</name>
<evidence type="ECO:0000313" key="2">
    <source>
        <dbReference type="EMBL" id="SMB99858.1"/>
    </source>
</evidence>
<dbReference type="GO" id="GO:0016301">
    <property type="term" value="F:kinase activity"/>
    <property type="evidence" value="ECO:0007669"/>
    <property type="project" value="UniProtKB-KW"/>
</dbReference>
<evidence type="ECO:0000256" key="1">
    <source>
        <dbReference type="SAM" id="Coils"/>
    </source>
</evidence>
<dbReference type="AlphaFoldDB" id="A0A1W1W2M8"/>
<feature type="coiled-coil region" evidence="1">
    <location>
        <begin position="3"/>
        <end position="50"/>
    </location>
</feature>
<protein>
    <submittedName>
        <fullName evidence="2">Putative two-component sensor histidine kinase/response regulator hybrid protein</fullName>
    </submittedName>
</protein>